<evidence type="ECO:0000256" key="1">
    <source>
        <dbReference type="ARBA" id="ARBA00022630"/>
    </source>
</evidence>
<feature type="domain" description="PAS" evidence="6">
    <location>
        <begin position="347"/>
        <end position="368"/>
    </location>
</feature>
<dbReference type="SMART" id="SM00387">
    <property type="entry name" value="HATPase_c"/>
    <property type="match status" value="1"/>
</dbReference>
<gene>
    <name evidence="8" type="ORF">N0B31_09335</name>
</gene>
<evidence type="ECO:0000259" key="6">
    <source>
        <dbReference type="PROSITE" id="PS50112"/>
    </source>
</evidence>
<dbReference type="PRINTS" id="PR00344">
    <property type="entry name" value="BCTRLSENSOR"/>
</dbReference>
<evidence type="ECO:0000259" key="7">
    <source>
        <dbReference type="PROSITE" id="PS50113"/>
    </source>
</evidence>
<dbReference type="InterPro" id="IPR029016">
    <property type="entry name" value="GAF-like_dom_sf"/>
</dbReference>
<dbReference type="SUPFAM" id="SSF55874">
    <property type="entry name" value="ATPase domain of HSP90 chaperone/DNA topoisomerase II/histidine kinase"/>
    <property type="match status" value="1"/>
</dbReference>
<dbReference type="AlphaFoldDB" id="A0A9E7UD03"/>
<keyword evidence="2" id="KW-0288">FMN</keyword>
<dbReference type="PANTHER" id="PTHR47429">
    <property type="entry name" value="PROTEIN TWIN LOV 1"/>
    <property type="match status" value="1"/>
</dbReference>
<evidence type="ECO:0000256" key="4">
    <source>
        <dbReference type="SAM" id="Coils"/>
    </source>
</evidence>
<dbReference type="InterPro" id="IPR004358">
    <property type="entry name" value="Sig_transdc_His_kin-like_C"/>
</dbReference>
<reference evidence="8" key="1">
    <citation type="submission" date="2022-09" db="EMBL/GenBank/DDBJ databases">
        <title>Diverse halophilic archaea isolated from saline environments.</title>
        <authorList>
            <person name="Cui H.-L."/>
        </authorList>
    </citation>
    <scope>NUCLEOTIDE SEQUENCE</scope>
    <source>
        <strain evidence="8">ZS-35-S2</strain>
    </source>
</reference>
<feature type="domain" description="PAC" evidence="7">
    <location>
        <begin position="394"/>
        <end position="448"/>
    </location>
</feature>
<evidence type="ECO:0000259" key="5">
    <source>
        <dbReference type="PROSITE" id="PS50109"/>
    </source>
</evidence>
<dbReference type="PROSITE" id="PS50112">
    <property type="entry name" value="PAS"/>
    <property type="match status" value="2"/>
</dbReference>
<evidence type="ECO:0000256" key="3">
    <source>
        <dbReference type="ARBA" id="ARBA00022991"/>
    </source>
</evidence>
<accession>A0A9E7UD03</accession>
<keyword evidence="1" id="KW-0285">Flavoprotein</keyword>
<dbReference type="GO" id="GO:0016772">
    <property type="term" value="F:transferase activity, transferring phosphorus-containing groups"/>
    <property type="evidence" value="ECO:0007669"/>
    <property type="project" value="InterPro"/>
</dbReference>
<protein>
    <submittedName>
        <fullName evidence="8">PAS domain S-box protein</fullName>
    </submittedName>
</protein>
<evidence type="ECO:0000256" key="2">
    <source>
        <dbReference type="ARBA" id="ARBA00022643"/>
    </source>
</evidence>
<dbReference type="PROSITE" id="PS50113">
    <property type="entry name" value="PAC"/>
    <property type="match status" value="2"/>
</dbReference>
<proteinExistence type="predicted"/>
<dbReference type="NCBIfam" id="TIGR00229">
    <property type="entry name" value="sensory_box"/>
    <property type="match status" value="2"/>
</dbReference>
<dbReference type="Pfam" id="PF13426">
    <property type="entry name" value="PAS_9"/>
    <property type="match status" value="2"/>
</dbReference>
<dbReference type="SMART" id="SM00091">
    <property type="entry name" value="PAS"/>
    <property type="match status" value="2"/>
</dbReference>
<keyword evidence="9" id="KW-1185">Reference proteome</keyword>
<dbReference type="Proteomes" id="UP001057580">
    <property type="component" value="Chromosome"/>
</dbReference>
<dbReference type="InterPro" id="IPR003018">
    <property type="entry name" value="GAF"/>
</dbReference>
<dbReference type="PANTHER" id="PTHR47429:SF2">
    <property type="entry name" value="PROTEIN TWIN LOV 1"/>
    <property type="match status" value="1"/>
</dbReference>
<dbReference type="Pfam" id="PF02518">
    <property type="entry name" value="HATPase_c"/>
    <property type="match status" value="1"/>
</dbReference>
<evidence type="ECO:0000313" key="9">
    <source>
        <dbReference type="Proteomes" id="UP001057580"/>
    </source>
</evidence>
<dbReference type="InterPro" id="IPR001610">
    <property type="entry name" value="PAC"/>
</dbReference>
<dbReference type="Gene3D" id="3.30.450.20">
    <property type="entry name" value="PAS domain"/>
    <property type="match status" value="2"/>
</dbReference>
<feature type="domain" description="PAC" evidence="7">
    <location>
        <begin position="273"/>
        <end position="323"/>
    </location>
</feature>
<sequence>MTVDTDTSDASQYRRRLYQVLAEESVTLSERVVAALEVGREYLGVENGHVARIDRDRDRREVYLSTGDADGVVTEGEVSALATSYCRVTLERESPLAMSDVPAEPGWEDRYAEHGVGCYLGVELTLGEETFGTLCFVDRDARSRSFTEAERSFAELVARSVERELASARYEDRLDEHREAIDTRERRLERSERKYESLVETAPDAIVLVDTDTEELAEANAAAADLTGYAERDLVSTAWRELVVGVAPDDDDVGDRLVDRLVAADGPVDSHPDGSPLRVRHRDGSAIPVEVSASHVTLDDGQYVQAVFRDVTERRERQRELRLKDRAIEEAQVGITIAEAGEAEDPLVYANPEFTRLTGYDREAVIGRDCRLLQGERTNGGTTAALGEAIEAGEPVQQEVLNYRADGTPFWNEVTVTPVHDADGDVTHFVGFQRDVTERKRRETLVSVLNRVLRHNLRNDMTVVRGHAALLASEYDGPVAESGETIAETAEELVALSEKARTLEQVADDPGDPAERDPVTVAESVVDRVREQYPEADIAVRTAAESVPPVLGTDRLERALFEVVENAAQHAGAASTVRVVVATDDDGVTVRVSDEGPGLASNERAVLDGRSETPLEHGTGLGLWLANWIVTGIGGELEVVDPEGEGTTLEVGLRTATQRAVEAGEPTPSAIGLDD</sequence>
<keyword evidence="4" id="KW-0175">Coiled coil</keyword>
<dbReference type="SUPFAM" id="SSF55781">
    <property type="entry name" value="GAF domain-like"/>
    <property type="match status" value="1"/>
</dbReference>
<name>A0A9E7UD03_9EURY</name>
<feature type="coiled-coil region" evidence="4">
    <location>
        <begin position="167"/>
        <end position="201"/>
    </location>
</feature>
<dbReference type="InterPro" id="IPR035965">
    <property type="entry name" value="PAS-like_dom_sf"/>
</dbReference>
<dbReference type="InterPro" id="IPR036890">
    <property type="entry name" value="HATPase_C_sf"/>
</dbReference>
<dbReference type="InterPro" id="IPR005467">
    <property type="entry name" value="His_kinase_dom"/>
</dbReference>
<dbReference type="InterPro" id="IPR000700">
    <property type="entry name" value="PAS-assoc_C"/>
</dbReference>
<dbReference type="GeneID" id="74942623"/>
<organism evidence="8 9">
    <name type="scientific">Salinirubellus salinus</name>
    <dbReference type="NCBI Taxonomy" id="1364945"/>
    <lineage>
        <taxon>Archaea</taxon>
        <taxon>Methanobacteriati</taxon>
        <taxon>Methanobacteriota</taxon>
        <taxon>Stenosarchaea group</taxon>
        <taxon>Halobacteria</taxon>
        <taxon>Halobacteriales</taxon>
        <taxon>Natronomonadaceae</taxon>
        <taxon>Salinirubellus</taxon>
    </lineage>
</organism>
<dbReference type="PROSITE" id="PS50109">
    <property type="entry name" value="HIS_KIN"/>
    <property type="match status" value="1"/>
</dbReference>
<dbReference type="CDD" id="cd00130">
    <property type="entry name" value="PAS"/>
    <property type="match status" value="1"/>
</dbReference>
<feature type="domain" description="Histidine kinase" evidence="5">
    <location>
        <begin position="452"/>
        <end position="657"/>
    </location>
</feature>
<dbReference type="SMART" id="SM00065">
    <property type="entry name" value="GAF"/>
    <property type="match status" value="1"/>
</dbReference>
<dbReference type="InterPro" id="IPR000014">
    <property type="entry name" value="PAS"/>
</dbReference>
<dbReference type="Pfam" id="PF01590">
    <property type="entry name" value="GAF"/>
    <property type="match status" value="1"/>
</dbReference>
<dbReference type="Gene3D" id="3.30.450.40">
    <property type="match status" value="1"/>
</dbReference>
<dbReference type="RefSeq" id="WP_260643593.1">
    <property type="nucleotide sequence ID" value="NZ_CP104003.1"/>
</dbReference>
<evidence type="ECO:0000313" key="8">
    <source>
        <dbReference type="EMBL" id="UWM56479.1"/>
    </source>
</evidence>
<feature type="domain" description="PAS" evidence="6">
    <location>
        <begin position="191"/>
        <end position="265"/>
    </location>
</feature>
<dbReference type="InterPro" id="IPR003594">
    <property type="entry name" value="HATPase_dom"/>
</dbReference>
<keyword evidence="3" id="KW-0157">Chromophore</keyword>
<dbReference type="KEGG" id="ssai:N0B31_09335"/>
<dbReference type="EMBL" id="CP104003">
    <property type="protein sequence ID" value="UWM56479.1"/>
    <property type="molecule type" value="Genomic_DNA"/>
</dbReference>
<dbReference type="SMART" id="SM00086">
    <property type="entry name" value="PAC"/>
    <property type="match status" value="2"/>
</dbReference>
<dbReference type="Gene3D" id="3.30.565.10">
    <property type="entry name" value="Histidine kinase-like ATPase, C-terminal domain"/>
    <property type="match status" value="1"/>
</dbReference>
<dbReference type="SUPFAM" id="SSF55785">
    <property type="entry name" value="PYP-like sensor domain (PAS domain)"/>
    <property type="match status" value="2"/>
</dbReference>